<dbReference type="AlphaFoldDB" id="U4V0E7"/>
<feature type="region of interest" description="Disordered" evidence="2">
    <location>
        <begin position="93"/>
        <end position="131"/>
    </location>
</feature>
<evidence type="ECO:0000256" key="1">
    <source>
        <dbReference type="SAM" id="Coils"/>
    </source>
</evidence>
<dbReference type="STRING" id="77166.U4V0E7"/>
<proteinExistence type="predicted"/>
<evidence type="ECO:0000313" key="3">
    <source>
        <dbReference type="EMBL" id="ERL96120.1"/>
    </source>
</evidence>
<protein>
    <recommendedName>
        <fullName evidence="5">Reverse transcriptase domain-containing protein</fullName>
    </recommendedName>
</protein>
<dbReference type="EMBL" id="KI209990">
    <property type="protein sequence ID" value="ERL96120.1"/>
    <property type="molecule type" value="Genomic_DNA"/>
</dbReference>
<feature type="region of interest" description="Disordered" evidence="2">
    <location>
        <begin position="1"/>
        <end position="23"/>
    </location>
</feature>
<evidence type="ECO:0008006" key="5">
    <source>
        <dbReference type="Google" id="ProtNLM"/>
    </source>
</evidence>
<dbReference type="Proteomes" id="UP000030742">
    <property type="component" value="Unassembled WGS sequence"/>
</dbReference>
<keyword evidence="1" id="KW-0175">Coiled coil</keyword>
<evidence type="ECO:0000256" key="2">
    <source>
        <dbReference type="SAM" id="MobiDB-lite"/>
    </source>
</evidence>
<sequence length="248" mass="28079">TITSALSKTTIPKPNSNKNPFSLSPEVKTLIKNRNRLKRRAKQFTDSELSKQANKLSKEIKIRISNLRNERWTELLENLPTGDPRAWKISKAMRGKTKTHFPPIHGGGRQRPQKNRRQTNPPDTPSIPPVTLPELNALIATLKTRTSPGPDQITNKILKRLPENILNHILTLIKASFSLRKFPTPWKTASVVLIPKPSKTKTFSQNWKPISLLPTISKLTEKLSRPPPKTNLRKPINPARAVRIHAKT</sequence>
<feature type="compositionally biased region" description="Pro residues" evidence="2">
    <location>
        <begin position="122"/>
        <end position="131"/>
    </location>
</feature>
<feature type="coiled-coil region" evidence="1">
    <location>
        <begin position="27"/>
        <end position="70"/>
    </location>
</feature>
<gene>
    <name evidence="3" type="ORF">D910_01102</name>
</gene>
<reference evidence="3 4" key="1">
    <citation type="journal article" date="2013" name="Genome Biol.">
        <title>Draft genome of the mountain pine beetle, Dendroctonus ponderosae Hopkins, a major forest pest.</title>
        <authorList>
            <person name="Keeling C.I."/>
            <person name="Yuen M.M."/>
            <person name="Liao N.Y."/>
            <person name="Docking T.R."/>
            <person name="Chan S.K."/>
            <person name="Taylor G.A."/>
            <person name="Palmquist D.L."/>
            <person name="Jackman S.D."/>
            <person name="Nguyen A."/>
            <person name="Li M."/>
            <person name="Henderson H."/>
            <person name="Janes J.K."/>
            <person name="Zhao Y."/>
            <person name="Pandoh P."/>
            <person name="Moore R."/>
            <person name="Sperling F.A."/>
            <person name="Huber D.P."/>
            <person name="Birol I."/>
            <person name="Jones S.J."/>
            <person name="Bohlmann J."/>
        </authorList>
    </citation>
    <scope>NUCLEOTIDE SEQUENCE</scope>
</reference>
<feature type="non-terminal residue" evidence="3">
    <location>
        <position position="1"/>
    </location>
</feature>
<feature type="non-terminal residue" evidence="3">
    <location>
        <position position="248"/>
    </location>
</feature>
<dbReference type="PANTHER" id="PTHR19446">
    <property type="entry name" value="REVERSE TRANSCRIPTASES"/>
    <property type="match status" value="1"/>
</dbReference>
<feature type="compositionally biased region" description="Polar residues" evidence="2">
    <location>
        <begin position="1"/>
        <end position="22"/>
    </location>
</feature>
<accession>U4V0E7</accession>
<name>U4V0E7_DENPD</name>
<organism evidence="3 4">
    <name type="scientific">Dendroctonus ponderosae</name>
    <name type="common">Mountain pine beetle</name>
    <dbReference type="NCBI Taxonomy" id="77166"/>
    <lineage>
        <taxon>Eukaryota</taxon>
        <taxon>Metazoa</taxon>
        <taxon>Ecdysozoa</taxon>
        <taxon>Arthropoda</taxon>
        <taxon>Hexapoda</taxon>
        <taxon>Insecta</taxon>
        <taxon>Pterygota</taxon>
        <taxon>Neoptera</taxon>
        <taxon>Endopterygota</taxon>
        <taxon>Coleoptera</taxon>
        <taxon>Polyphaga</taxon>
        <taxon>Cucujiformia</taxon>
        <taxon>Curculionidae</taxon>
        <taxon>Scolytinae</taxon>
        <taxon>Dendroctonus</taxon>
    </lineage>
</organism>
<evidence type="ECO:0000313" key="4">
    <source>
        <dbReference type="Proteomes" id="UP000030742"/>
    </source>
</evidence>